<gene>
    <name evidence="1" type="ORF">L6164_023286</name>
</gene>
<dbReference type="EMBL" id="CM039434">
    <property type="protein sequence ID" value="KAI4323701.1"/>
    <property type="molecule type" value="Genomic_DNA"/>
</dbReference>
<reference evidence="1 2" key="1">
    <citation type="journal article" date="2022" name="DNA Res.">
        <title>Chromosomal-level genome assembly of the orchid tree Bauhinia variegata (Leguminosae; Cercidoideae) supports the allotetraploid origin hypothesis of Bauhinia.</title>
        <authorList>
            <person name="Zhong Y."/>
            <person name="Chen Y."/>
            <person name="Zheng D."/>
            <person name="Pang J."/>
            <person name="Liu Y."/>
            <person name="Luo S."/>
            <person name="Meng S."/>
            <person name="Qian L."/>
            <person name="Wei D."/>
            <person name="Dai S."/>
            <person name="Zhou R."/>
        </authorList>
    </citation>
    <scope>NUCLEOTIDE SEQUENCE [LARGE SCALE GENOMIC DNA]</scope>
    <source>
        <strain evidence="1">BV-YZ2020</strain>
    </source>
</reference>
<proteinExistence type="predicted"/>
<dbReference type="Proteomes" id="UP000828941">
    <property type="component" value="Chromosome 9"/>
</dbReference>
<protein>
    <submittedName>
        <fullName evidence="1">Uncharacterized protein</fullName>
    </submittedName>
</protein>
<organism evidence="1 2">
    <name type="scientific">Bauhinia variegata</name>
    <name type="common">Purple orchid tree</name>
    <name type="synonym">Phanera variegata</name>
    <dbReference type="NCBI Taxonomy" id="167791"/>
    <lineage>
        <taxon>Eukaryota</taxon>
        <taxon>Viridiplantae</taxon>
        <taxon>Streptophyta</taxon>
        <taxon>Embryophyta</taxon>
        <taxon>Tracheophyta</taxon>
        <taxon>Spermatophyta</taxon>
        <taxon>Magnoliopsida</taxon>
        <taxon>eudicotyledons</taxon>
        <taxon>Gunneridae</taxon>
        <taxon>Pentapetalae</taxon>
        <taxon>rosids</taxon>
        <taxon>fabids</taxon>
        <taxon>Fabales</taxon>
        <taxon>Fabaceae</taxon>
        <taxon>Cercidoideae</taxon>
        <taxon>Cercideae</taxon>
        <taxon>Bauhiniinae</taxon>
        <taxon>Bauhinia</taxon>
    </lineage>
</organism>
<accession>A0ACB9ML37</accession>
<evidence type="ECO:0000313" key="1">
    <source>
        <dbReference type="EMBL" id="KAI4323701.1"/>
    </source>
</evidence>
<evidence type="ECO:0000313" key="2">
    <source>
        <dbReference type="Proteomes" id="UP000828941"/>
    </source>
</evidence>
<name>A0ACB9ML37_BAUVA</name>
<sequence length="710" mass="78430">MYTGLKSRLVRTQPQYEYFQPVTETKENPESNLLLIHLPGFKRDEVGVKHDSANRKIKTFGERSLGVNNKFIRFNLAYPLPGNYDASRLQRRFDGETLTIIMPKKVVSKVPPEEEPKPTQQAAAATPPPAVAAEAMPPKSTTHMVEEPKTSAEAQKDHGSASREAETTIDKQKLQPSIAQPMPEKTQEVIPPKSAPKVEEPKSTTEAAAPQEVKTSQEKAPSPSMEAVAEPKTEKTQVETPPKLALEPRDKKSVSSADLKDPNTSREPLAEPRSEKEQVKTPPKSAPPVEEPSNKRSVLLANLRALSTSKDAVAEPKTEKTKVDTPPKSAPTFMEETRDKKRDSSADLKALSPSEEAAAEPKSETAQVETPPKSTLPSVEEPRDKRSVSSADLKSLSHSKEAVAEPITEKAQVETPQKSTPPFEEEPRDKRSVSFADQKAPKDEQDTTTAQKPLPDIEKPADDNQLRSLRPPEPTREVNKPQVVQGEIMQKPTETTLDPNLQTGGVVQKDEEFEPKPTLPTATTKQTDENTEKGPGEFLPKTTLTTAPLDPKKQIEDQLQKDLEDVMQKHENIVGRRAPDPEEKEVKEKIANPFEPRMPEKGMDKDVVKATESKERRELGMAVKPSPETPEKEKEATGDPATIYKEKHKENIIDTIGRGIKEVAASTSYAVTNIAEHQLKNEEKNLLTMVMGALAAHVSYRLTSSGKPQN</sequence>
<comment type="caution">
    <text evidence="1">The sequence shown here is derived from an EMBL/GenBank/DDBJ whole genome shotgun (WGS) entry which is preliminary data.</text>
</comment>
<keyword evidence="2" id="KW-1185">Reference proteome</keyword>